<dbReference type="Proteomes" id="UP000658514">
    <property type="component" value="Unassembled WGS sequence"/>
</dbReference>
<dbReference type="Pfam" id="PF04932">
    <property type="entry name" value="Wzy_C"/>
    <property type="match status" value="1"/>
</dbReference>
<feature type="transmembrane region" description="Helical" evidence="5">
    <location>
        <begin position="138"/>
        <end position="157"/>
    </location>
</feature>
<evidence type="ECO:0000313" key="7">
    <source>
        <dbReference type="EMBL" id="MBD2199683.1"/>
    </source>
</evidence>
<dbReference type="InterPro" id="IPR051533">
    <property type="entry name" value="WaaL-like"/>
</dbReference>
<evidence type="ECO:0000313" key="8">
    <source>
        <dbReference type="Proteomes" id="UP000658514"/>
    </source>
</evidence>
<proteinExistence type="predicted"/>
<evidence type="ECO:0000256" key="4">
    <source>
        <dbReference type="ARBA" id="ARBA00023136"/>
    </source>
</evidence>
<evidence type="ECO:0000256" key="3">
    <source>
        <dbReference type="ARBA" id="ARBA00022989"/>
    </source>
</evidence>
<evidence type="ECO:0000259" key="6">
    <source>
        <dbReference type="Pfam" id="PF04932"/>
    </source>
</evidence>
<feature type="domain" description="O-antigen ligase-related" evidence="6">
    <location>
        <begin position="36"/>
        <end position="120"/>
    </location>
</feature>
<feature type="transmembrane region" description="Helical" evidence="5">
    <location>
        <begin position="104"/>
        <end position="126"/>
    </location>
</feature>
<sequence length="178" mass="19799">MLEITYRQEQSATLKLVAQLCQALENAGINYFSGVVFSLPFFVPETLFSRLQSTGSEITSGDLNGRLIIWREGLASFLKHPFLGVGLGAIRTTNSLGKVAHNSFISVLVEVGAIGLLLFLAIFLLVCYLASRQPKVHSMFWLTLLIIWTIGASTLTWECFTGMFRKFLIIMNKVCINC</sequence>
<keyword evidence="3 5" id="KW-1133">Transmembrane helix</keyword>
<keyword evidence="7" id="KW-0436">Ligase</keyword>
<accession>A0ABR8AI94</accession>
<keyword evidence="4 5" id="KW-0472">Membrane</keyword>
<comment type="subcellular location">
    <subcellularLocation>
        <location evidence="1">Membrane</location>
        <topology evidence="1">Multi-pass membrane protein</topology>
    </subcellularLocation>
</comment>
<keyword evidence="8" id="KW-1185">Reference proteome</keyword>
<dbReference type="RefSeq" id="WP_190549406.1">
    <property type="nucleotide sequence ID" value="NZ_CAWPNO010000101.1"/>
</dbReference>
<protein>
    <submittedName>
        <fullName evidence="7">O-antigen ligase family protein</fullName>
    </submittedName>
</protein>
<comment type="caution">
    <text evidence="7">The sequence shown here is derived from an EMBL/GenBank/DDBJ whole genome shotgun (WGS) entry which is preliminary data.</text>
</comment>
<keyword evidence="2 5" id="KW-0812">Transmembrane</keyword>
<dbReference type="PANTHER" id="PTHR37422:SF13">
    <property type="entry name" value="LIPOPOLYSACCHARIDE BIOSYNTHESIS PROTEIN PA4999-RELATED"/>
    <property type="match status" value="1"/>
</dbReference>
<evidence type="ECO:0000256" key="2">
    <source>
        <dbReference type="ARBA" id="ARBA00022692"/>
    </source>
</evidence>
<evidence type="ECO:0000256" key="1">
    <source>
        <dbReference type="ARBA" id="ARBA00004141"/>
    </source>
</evidence>
<dbReference type="EMBL" id="JACJQH010000065">
    <property type="protein sequence ID" value="MBD2199683.1"/>
    <property type="molecule type" value="Genomic_DNA"/>
</dbReference>
<gene>
    <name evidence="7" type="ORF">H6G24_30130</name>
</gene>
<organism evidence="7 8">
    <name type="scientific">Calothrix parietina FACHB-288</name>
    <dbReference type="NCBI Taxonomy" id="2692896"/>
    <lineage>
        <taxon>Bacteria</taxon>
        <taxon>Bacillati</taxon>
        <taxon>Cyanobacteriota</taxon>
        <taxon>Cyanophyceae</taxon>
        <taxon>Nostocales</taxon>
        <taxon>Calotrichaceae</taxon>
        <taxon>Calothrix</taxon>
    </lineage>
</organism>
<evidence type="ECO:0000256" key="5">
    <source>
        <dbReference type="SAM" id="Phobius"/>
    </source>
</evidence>
<dbReference type="PANTHER" id="PTHR37422">
    <property type="entry name" value="TEICHURONIC ACID BIOSYNTHESIS PROTEIN TUAE"/>
    <property type="match status" value="1"/>
</dbReference>
<dbReference type="GO" id="GO:0016874">
    <property type="term" value="F:ligase activity"/>
    <property type="evidence" value="ECO:0007669"/>
    <property type="project" value="UniProtKB-KW"/>
</dbReference>
<dbReference type="InterPro" id="IPR007016">
    <property type="entry name" value="O-antigen_ligase-rel_domated"/>
</dbReference>
<reference evidence="7 8" key="1">
    <citation type="journal article" date="2020" name="ISME J.">
        <title>Comparative genomics reveals insights into cyanobacterial evolution and habitat adaptation.</title>
        <authorList>
            <person name="Chen M.Y."/>
            <person name="Teng W.K."/>
            <person name="Zhao L."/>
            <person name="Hu C.X."/>
            <person name="Zhou Y.K."/>
            <person name="Han B.P."/>
            <person name="Song L.R."/>
            <person name="Shu W.S."/>
        </authorList>
    </citation>
    <scope>NUCLEOTIDE SEQUENCE [LARGE SCALE GENOMIC DNA]</scope>
    <source>
        <strain evidence="7 8">FACHB-288</strain>
    </source>
</reference>
<name>A0ABR8AI94_9CYAN</name>